<evidence type="ECO:0000313" key="2">
    <source>
        <dbReference type="Proteomes" id="UP000799755"/>
    </source>
</evidence>
<sequence length="357" mass="39619">MSSKEASISTNAHKIHLQSPSPCTGCVVPTIDIGPYLSDPTSSEARQLIDTIRAACVKTGFFQITGHGVSRDLQDSAIDAAKEFFALPIEEKEKLDIEKNIGFRGYDKIGTQSYSASSAPDLKESFFIGTDISIDDPRVQAGRILTGPNVWPDDSILHKSWFREPVEMYYAAVRELGSRVMEMIGQSLTSNPEQFHSFLSNQPAVPLRLLHYPKASLESTERKIDQFGCGAHTDFGAITLLLQDQNAGLQLFSPETNEWFTIPPRSDTYVVNVGDMLSSITGGKYKSSWHRVLKQTQQDRYSIALFMHGNLDFVLNPINGSSWKEPLTVEQYLLQRIMSTYSKDRVTKVNAASAGLG</sequence>
<dbReference type="EMBL" id="MU003507">
    <property type="protein sequence ID" value="KAF2470759.1"/>
    <property type="molecule type" value="Genomic_DNA"/>
</dbReference>
<comment type="caution">
    <text evidence="1">The sequence shown here is derived from an EMBL/GenBank/DDBJ whole genome shotgun (WGS) entry which is preliminary data.</text>
</comment>
<keyword evidence="2" id="KW-1185">Reference proteome</keyword>
<accession>A0ACB6QUT3</accession>
<gene>
    <name evidence="1" type="ORF">BDR25DRAFT_369215</name>
</gene>
<protein>
    <submittedName>
        <fullName evidence="1">2OG-Fe(II) oxygenase family oxidoreductase</fullName>
    </submittedName>
</protein>
<reference evidence="1" key="1">
    <citation type="journal article" date="2020" name="Stud. Mycol.">
        <title>101 Dothideomycetes genomes: a test case for predicting lifestyles and emergence of pathogens.</title>
        <authorList>
            <person name="Haridas S."/>
            <person name="Albert R."/>
            <person name="Binder M."/>
            <person name="Bloem J."/>
            <person name="Labutti K."/>
            <person name="Salamov A."/>
            <person name="Andreopoulos B."/>
            <person name="Baker S."/>
            <person name="Barry K."/>
            <person name="Bills G."/>
            <person name="Bluhm B."/>
            <person name="Cannon C."/>
            <person name="Castanera R."/>
            <person name="Culley D."/>
            <person name="Daum C."/>
            <person name="Ezra D."/>
            <person name="Gonzalez J."/>
            <person name="Henrissat B."/>
            <person name="Kuo A."/>
            <person name="Liang C."/>
            <person name="Lipzen A."/>
            <person name="Lutzoni F."/>
            <person name="Magnuson J."/>
            <person name="Mondo S."/>
            <person name="Nolan M."/>
            <person name="Ohm R."/>
            <person name="Pangilinan J."/>
            <person name="Park H.-J."/>
            <person name="Ramirez L."/>
            <person name="Alfaro M."/>
            <person name="Sun H."/>
            <person name="Tritt A."/>
            <person name="Yoshinaga Y."/>
            <person name="Zwiers L.-H."/>
            <person name="Turgeon B."/>
            <person name="Goodwin S."/>
            <person name="Spatafora J."/>
            <person name="Crous P."/>
            <person name="Grigoriev I."/>
        </authorList>
    </citation>
    <scope>NUCLEOTIDE SEQUENCE</scope>
    <source>
        <strain evidence="1">ATCC 200398</strain>
    </source>
</reference>
<dbReference type="Proteomes" id="UP000799755">
    <property type="component" value="Unassembled WGS sequence"/>
</dbReference>
<organism evidence="1 2">
    <name type="scientific">Lindgomyces ingoldianus</name>
    <dbReference type="NCBI Taxonomy" id="673940"/>
    <lineage>
        <taxon>Eukaryota</taxon>
        <taxon>Fungi</taxon>
        <taxon>Dikarya</taxon>
        <taxon>Ascomycota</taxon>
        <taxon>Pezizomycotina</taxon>
        <taxon>Dothideomycetes</taxon>
        <taxon>Pleosporomycetidae</taxon>
        <taxon>Pleosporales</taxon>
        <taxon>Lindgomycetaceae</taxon>
        <taxon>Lindgomyces</taxon>
    </lineage>
</organism>
<evidence type="ECO:0000313" key="1">
    <source>
        <dbReference type="EMBL" id="KAF2470759.1"/>
    </source>
</evidence>
<proteinExistence type="predicted"/>
<name>A0ACB6QUT3_9PLEO</name>